<dbReference type="Gene3D" id="1.20.120.520">
    <property type="entry name" value="nmb1532 protein domain like"/>
    <property type="match status" value="1"/>
</dbReference>
<dbReference type="EMBL" id="CP000113">
    <property type="protein sequence ID" value="ABF87775.1"/>
    <property type="molecule type" value="Genomic_DNA"/>
</dbReference>
<name>Q1CWA6_MYXXD</name>
<protein>
    <recommendedName>
        <fullName evidence="2">Hemerythrin-like domain-containing protein</fullName>
    </recommendedName>
</protein>
<dbReference type="EnsemblBacteria" id="ABF87775">
    <property type="protein sequence ID" value="ABF87775"/>
    <property type="gene ID" value="MXAN_7204"/>
</dbReference>
<dbReference type="CDD" id="cd12108">
    <property type="entry name" value="Hr-like"/>
    <property type="match status" value="1"/>
</dbReference>
<dbReference type="PANTHER" id="PTHR35585">
    <property type="entry name" value="HHE DOMAIN PROTEIN (AFU_ORTHOLOGUE AFUA_4G00730)"/>
    <property type="match status" value="1"/>
</dbReference>
<dbReference type="eggNOG" id="COG5592">
    <property type="taxonomic scope" value="Bacteria"/>
</dbReference>
<dbReference type="Proteomes" id="UP000002402">
    <property type="component" value="Chromosome"/>
</dbReference>
<gene>
    <name evidence="3" type="ordered locus">MXAN_7204</name>
</gene>
<evidence type="ECO:0000313" key="3">
    <source>
        <dbReference type="EMBL" id="ABF87775.1"/>
    </source>
</evidence>
<evidence type="ECO:0000313" key="4">
    <source>
        <dbReference type="Proteomes" id="UP000002402"/>
    </source>
</evidence>
<evidence type="ECO:0000256" key="1">
    <source>
        <dbReference type="SAM" id="MobiDB-lite"/>
    </source>
</evidence>
<organism evidence="3 4">
    <name type="scientific">Myxococcus xanthus (strain DK1622)</name>
    <dbReference type="NCBI Taxonomy" id="246197"/>
    <lineage>
        <taxon>Bacteria</taxon>
        <taxon>Pseudomonadati</taxon>
        <taxon>Myxococcota</taxon>
        <taxon>Myxococcia</taxon>
        <taxon>Myxococcales</taxon>
        <taxon>Cystobacterineae</taxon>
        <taxon>Myxococcaceae</taxon>
        <taxon>Myxococcus</taxon>
    </lineage>
</organism>
<proteinExistence type="predicted"/>
<dbReference type="KEGG" id="mxa:MXAN_7204"/>
<sequence length="251" mass="27732">MRPGRPCAARASKRRHPHHPRHAALRQGASGQRTLQGGESMDAIALLKADHKTAEQLFRKFEKAGPNAHKLKRRLVDQMVTELAVHAVIEEQVFYPAVRSRSEELGPDVLRSLEEHHVVKWLLAELDGMSPEAERFDAKVQVLMENVRAHVLQEESDLFPALKKVFRPQELRTMGDVLEMSRKAAPTRPHPMAPDTPPGNLVVGAVSAVMDMGRDALRAARRKATTKVRSVASRGPGQVVREMAGAEASGP</sequence>
<feature type="region of interest" description="Disordered" evidence="1">
    <location>
        <begin position="1"/>
        <end position="35"/>
    </location>
</feature>
<dbReference type="AlphaFoldDB" id="Q1CWA6"/>
<dbReference type="HOGENOM" id="CLU_079417_2_1_7"/>
<accession>Q1CWA6</accession>
<feature type="domain" description="Hemerythrin-like" evidence="2">
    <location>
        <begin position="43"/>
        <end position="162"/>
    </location>
</feature>
<dbReference type="PANTHER" id="PTHR35585:SF1">
    <property type="entry name" value="HHE DOMAIN PROTEIN (AFU_ORTHOLOGUE AFUA_4G00730)"/>
    <property type="match status" value="1"/>
</dbReference>
<evidence type="ECO:0000259" key="2">
    <source>
        <dbReference type="Pfam" id="PF01814"/>
    </source>
</evidence>
<keyword evidence="4" id="KW-1185">Reference proteome</keyword>
<dbReference type="OrthoDB" id="5512987at2"/>
<dbReference type="STRING" id="246197.MXAN_7204"/>
<feature type="region of interest" description="Disordered" evidence="1">
    <location>
        <begin position="227"/>
        <end position="251"/>
    </location>
</feature>
<feature type="compositionally biased region" description="Basic residues" evidence="1">
    <location>
        <begin position="11"/>
        <end position="24"/>
    </location>
</feature>
<reference evidence="3 4" key="1">
    <citation type="journal article" date="2006" name="Proc. Natl. Acad. Sci. U.S.A.">
        <title>Evolution of sensory complexity recorded in a myxobacterial genome.</title>
        <authorList>
            <person name="Goldman B.S."/>
            <person name="Nierman W.C."/>
            <person name="Kaiser D."/>
            <person name="Slater S.C."/>
            <person name="Durkin A.S."/>
            <person name="Eisen J.A."/>
            <person name="Ronning C.M."/>
            <person name="Barbazuk W.B."/>
            <person name="Blanchard M."/>
            <person name="Field C."/>
            <person name="Halling C."/>
            <person name="Hinkle G."/>
            <person name="Iartchuk O."/>
            <person name="Kim H.S."/>
            <person name="Mackenzie C."/>
            <person name="Madupu R."/>
            <person name="Miller N."/>
            <person name="Shvartsbeyn A."/>
            <person name="Sullivan S.A."/>
            <person name="Vaudin M."/>
            <person name="Wiegand R."/>
            <person name="Kaplan H.B."/>
        </authorList>
    </citation>
    <scope>NUCLEOTIDE SEQUENCE [LARGE SCALE GENOMIC DNA]</scope>
    <source>
        <strain evidence="4">DK1622</strain>
    </source>
</reference>
<dbReference type="InterPro" id="IPR012312">
    <property type="entry name" value="Hemerythrin-like"/>
</dbReference>
<dbReference type="SMR" id="Q1CWA6"/>
<dbReference type="Pfam" id="PF01814">
    <property type="entry name" value="Hemerythrin"/>
    <property type="match status" value="1"/>
</dbReference>